<feature type="region of interest" description="Disordered" evidence="1">
    <location>
        <begin position="126"/>
        <end position="157"/>
    </location>
</feature>
<keyword evidence="3" id="KW-1185">Reference proteome</keyword>
<name>A0AAV8W9N0_9CUCU</name>
<protein>
    <submittedName>
        <fullName evidence="2">Uncharacterized protein</fullName>
    </submittedName>
</protein>
<dbReference type="EMBL" id="JANEYG010000005">
    <property type="protein sequence ID" value="KAJ8922935.1"/>
    <property type="molecule type" value="Genomic_DNA"/>
</dbReference>
<reference evidence="2 3" key="1">
    <citation type="journal article" date="2023" name="Insect Mol. Biol.">
        <title>Genome sequencing provides insights into the evolution of gene families encoding plant cell wall-degrading enzymes in longhorned beetles.</title>
        <authorList>
            <person name="Shin N.R."/>
            <person name="Okamura Y."/>
            <person name="Kirsch R."/>
            <person name="Pauchet Y."/>
        </authorList>
    </citation>
    <scope>NUCLEOTIDE SEQUENCE [LARGE SCALE GENOMIC DNA]</scope>
    <source>
        <strain evidence="2">EAD_L_NR</strain>
    </source>
</reference>
<feature type="compositionally biased region" description="Polar residues" evidence="1">
    <location>
        <begin position="126"/>
        <end position="136"/>
    </location>
</feature>
<proteinExistence type="predicted"/>
<accession>A0AAV8W9N0</accession>
<gene>
    <name evidence="2" type="ORF">NQ315_001480</name>
</gene>
<evidence type="ECO:0000256" key="1">
    <source>
        <dbReference type="SAM" id="MobiDB-lite"/>
    </source>
</evidence>
<dbReference type="AlphaFoldDB" id="A0AAV8W9N0"/>
<dbReference type="Proteomes" id="UP001159042">
    <property type="component" value="Unassembled WGS sequence"/>
</dbReference>
<sequence>MSLGSRSDLNSDIRLTKKTLDEEASNNSLENLLKPVEKLITGSDEDYSDIEDVFEEFHRNSFLRPNADPTKKHLSKTEADWRTVEGFSDEFKRTMADVRKETEVPASIFEEEAAVERILTSVPIRASSSLDPNTRGSPIPIQPVRDDLSDAASEWLA</sequence>
<evidence type="ECO:0000313" key="2">
    <source>
        <dbReference type="EMBL" id="KAJ8922935.1"/>
    </source>
</evidence>
<comment type="caution">
    <text evidence="2">The sequence shown here is derived from an EMBL/GenBank/DDBJ whole genome shotgun (WGS) entry which is preliminary data.</text>
</comment>
<organism evidence="2 3">
    <name type="scientific">Exocentrus adspersus</name>
    <dbReference type="NCBI Taxonomy" id="1586481"/>
    <lineage>
        <taxon>Eukaryota</taxon>
        <taxon>Metazoa</taxon>
        <taxon>Ecdysozoa</taxon>
        <taxon>Arthropoda</taxon>
        <taxon>Hexapoda</taxon>
        <taxon>Insecta</taxon>
        <taxon>Pterygota</taxon>
        <taxon>Neoptera</taxon>
        <taxon>Endopterygota</taxon>
        <taxon>Coleoptera</taxon>
        <taxon>Polyphaga</taxon>
        <taxon>Cucujiformia</taxon>
        <taxon>Chrysomeloidea</taxon>
        <taxon>Cerambycidae</taxon>
        <taxon>Lamiinae</taxon>
        <taxon>Acanthocinini</taxon>
        <taxon>Exocentrus</taxon>
    </lineage>
</organism>
<evidence type="ECO:0000313" key="3">
    <source>
        <dbReference type="Proteomes" id="UP001159042"/>
    </source>
</evidence>